<dbReference type="Gene3D" id="3.40.50.280">
    <property type="entry name" value="Cobalamin-binding domain"/>
    <property type="match status" value="1"/>
</dbReference>
<keyword evidence="3" id="KW-0479">Metal-binding</keyword>
<evidence type="ECO:0000256" key="2">
    <source>
        <dbReference type="ARBA" id="ARBA00022691"/>
    </source>
</evidence>
<name>X0YZG6_9ZZZZ</name>
<dbReference type="PANTHER" id="PTHR43409:SF7">
    <property type="entry name" value="BLL1977 PROTEIN"/>
    <property type="match status" value="1"/>
</dbReference>
<feature type="non-terminal residue" evidence="7">
    <location>
        <position position="102"/>
    </location>
</feature>
<dbReference type="InterPro" id="IPR006158">
    <property type="entry name" value="Cobalamin-bd"/>
</dbReference>
<dbReference type="SUPFAM" id="SSF52242">
    <property type="entry name" value="Cobalamin (vitamin B12)-binding domain"/>
    <property type="match status" value="1"/>
</dbReference>
<organism evidence="7">
    <name type="scientific">marine sediment metagenome</name>
    <dbReference type="NCBI Taxonomy" id="412755"/>
    <lineage>
        <taxon>unclassified sequences</taxon>
        <taxon>metagenomes</taxon>
        <taxon>ecological metagenomes</taxon>
    </lineage>
</organism>
<comment type="cofactor">
    <cofactor evidence="1">
        <name>[4Fe-4S] cluster</name>
        <dbReference type="ChEBI" id="CHEBI:49883"/>
    </cofactor>
</comment>
<dbReference type="CDD" id="cd02068">
    <property type="entry name" value="radical_SAM_B12_BD"/>
    <property type="match status" value="1"/>
</dbReference>
<comment type="caution">
    <text evidence="7">The sequence shown here is derived from an EMBL/GenBank/DDBJ whole genome shotgun (WGS) entry which is preliminary data.</text>
</comment>
<dbReference type="GO" id="GO:0031419">
    <property type="term" value="F:cobalamin binding"/>
    <property type="evidence" value="ECO:0007669"/>
    <property type="project" value="InterPro"/>
</dbReference>
<evidence type="ECO:0000313" key="7">
    <source>
        <dbReference type="EMBL" id="GAG53643.1"/>
    </source>
</evidence>
<evidence type="ECO:0000256" key="1">
    <source>
        <dbReference type="ARBA" id="ARBA00001966"/>
    </source>
</evidence>
<keyword evidence="2" id="KW-0949">S-adenosyl-L-methionine</keyword>
<protein>
    <recommendedName>
        <fullName evidence="6">B12-binding domain-containing protein</fullName>
    </recommendedName>
</protein>
<dbReference type="PROSITE" id="PS51332">
    <property type="entry name" value="B12_BINDING"/>
    <property type="match status" value="1"/>
</dbReference>
<dbReference type="GO" id="GO:0046872">
    <property type="term" value="F:metal ion binding"/>
    <property type="evidence" value="ECO:0007669"/>
    <property type="project" value="UniProtKB-KW"/>
</dbReference>
<proteinExistence type="predicted"/>
<evidence type="ECO:0000256" key="4">
    <source>
        <dbReference type="ARBA" id="ARBA00023004"/>
    </source>
</evidence>
<dbReference type="InterPro" id="IPR036724">
    <property type="entry name" value="Cobalamin-bd_sf"/>
</dbReference>
<gene>
    <name evidence="7" type="ORF">S01H4_18742</name>
</gene>
<reference evidence="7" key="1">
    <citation type="journal article" date="2014" name="Front. Microbiol.">
        <title>High frequency of phylogenetically diverse reductive dehalogenase-homologous genes in deep subseafloor sedimentary metagenomes.</title>
        <authorList>
            <person name="Kawai M."/>
            <person name="Futagami T."/>
            <person name="Toyoda A."/>
            <person name="Takaki Y."/>
            <person name="Nishi S."/>
            <person name="Hori S."/>
            <person name="Arai W."/>
            <person name="Tsubouchi T."/>
            <person name="Morono Y."/>
            <person name="Uchiyama I."/>
            <person name="Ito T."/>
            <person name="Fujiyama A."/>
            <person name="Inagaki F."/>
            <person name="Takami H."/>
        </authorList>
    </citation>
    <scope>NUCLEOTIDE SEQUENCE</scope>
    <source>
        <strain evidence="7">Expedition CK06-06</strain>
    </source>
</reference>
<sequence>MRVLLIDPARGFYAEKSPGKIIKQTPNIGLAYLAAILKKEGIDIDVLDISITKRSLIDVLKSFEPDIVGISSMTFNIKDAYICAKTAKKFNPNILTVIGGPH</sequence>
<dbReference type="Pfam" id="PF02310">
    <property type="entry name" value="B12-binding"/>
    <property type="match status" value="1"/>
</dbReference>
<dbReference type="GO" id="GO:0051536">
    <property type="term" value="F:iron-sulfur cluster binding"/>
    <property type="evidence" value="ECO:0007669"/>
    <property type="project" value="UniProtKB-KW"/>
</dbReference>
<dbReference type="AlphaFoldDB" id="X0YZG6"/>
<feature type="domain" description="B12-binding" evidence="6">
    <location>
        <begin position="9"/>
        <end position="102"/>
    </location>
</feature>
<dbReference type="PANTHER" id="PTHR43409">
    <property type="entry name" value="ANAEROBIC MAGNESIUM-PROTOPORPHYRIN IX MONOMETHYL ESTER CYCLASE-RELATED"/>
    <property type="match status" value="1"/>
</dbReference>
<evidence type="ECO:0000259" key="6">
    <source>
        <dbReference type="PROSITE" id="PS51332"/>
    </source>
</evidence>
<evidence type="ECO:0000256" key="5">
    <source>
        <dbReference type="ARBA" id="ARBA00023014"/>
    </source>
</evidence>
<dbReference type="InterPro" id="IPR051198">
    <property type="entry name" value="BchE-like"/>
</dbReference>
<keyword evidence="4" id="KW-0408">Iron</keyword>
<evidence type="ECO:0000256" key="3">
    <source>
        <dbReference type="ARBA" id="ARBA00022723"/>
    </source>
</evidence>
<keyword evidence="5" id="KW-0411">Iron-sulfur</keyword>
<dbReference type="EMBL" id="BART01008317">
    <property type="protein sequence ID" value="GAG53643.1"/>
    <property type="molecule type" value="Genomic_DNA"/>
</dbReference>
<accession>X0YZG6</accession>